<reference evidence="1 2" key="1">
    <citation type="submission" date="2016-02" db="EMBL/GenBank/DDBJ databases">
        <title>Genome analysis of coral dinoflagellate symbionts highlights evolutionary adaptations to a symbiotic lifestyle.</title>
        <authorList>
            <person name="Aranda M."/>
            <person name="Li Y."/>
            <person name="Liew Y.J."/>
            <person name="Baumgarten S."/>
            <person name="Simakov O."/>
            <person name="Wilson M."/>
            <person name="Piel J."/>
            <person name="Ashoor H."/>
            <person name="Bougouffa S."/>
            <person name="Bajic V.B."/>
            <person name="Ryu T."/>
            <person name="Ravasi T."/>
            <person name="Bayer T."/>
            <person name="Micklem G."/>
            <person name="Kim H."/>
            <person name="Bhak J."/>
            <person name="Lajeunesse T.C."/>
            <person name="Voolstra C.R."/>
        </authorList>
    </citation>
    <scope>NUCLEOTIDE SEQUENCE [LARGE SCALE GENOMIC DNA]</scope>
    <source>
        <strain evidence="1 2">CCMP2467</strain>
    </source>
</reference>
<dbReference type="AlphaFoldDB" id="A0A1Q9F4R8"/>
<comment type="caution">
    <text evidence="1">The sequence shown here is derived from an EMBL/GenBank/DDBJ whole genome shotgun (WGS) entry which is preliminary data.</text>
</comment>
<sequence>MKADFDQAATMVSSGLAGAQMKTVWLDCIDCCSTEPGEEEQVFVGGGTGAPNMLMQEAGLSNVFADRPGNWVCVNVSDIVSAVPDVIVVVDASWDTAVEKIKWMYNDAEFCKLEVLRTARFVSIPFSATTLSPRNGPAALDLAMASLHVRTGSQAPTQQSGVGSFSPFFLQAQTSCQRCPLNAINVVYDDASGIAYTPLCSTTTTTTTTTTQDAEASKALLIALEECKLCCIRPDSKVRRQWRIEPTFKKGSDTMIFDFSKKGGPKDLKGKWDGDGILFADGNKWKRTIK</sequence>
<dbReference type="Proteomes" id="UP000186817">
    <property type="component" value="Unassembled WGS sequence"/>
</dbReference>
<organism evidence="1 2">
    <name type="scientific">Symbiodinium microadriaticum</name>
    <name type="common">Dinoflagellate</name>
    <name type="synonym">Zooxanthella microadriatica</name>
    <dbReference type="NCBI Taxonomy" id="2951"/>
    <lineage>
        <taxon>Eukaryota</taxon>
        <taxon>Sar</taxon>
        <taxon>Alveolata</taxon>
        <taxon>Dinophyceae</taxon>
        <taxon>Suessiales</taxon>
        <taxon>Symbiodiniaceae</taxon>
        <taxon>Symbiodinium</taxon>
    </lineage>
</organism>
<protein>
    <recommendedName>
        <fullName evidence="3">Fe/B12 periplasmic-binding domain-containing protein</fullName>
    </recommendedName>
</protein>
<evidence type="ECO:0000313" key="2">
    <source>
        <dbReference type="Proteomes" id="UP000186817"/>
    </source>
</evidence>
<keyword evidence="2" id="KW-1185">Reference proteome</keyword>
<name>A0A1Q9F4R8_SYMMI</name>
<accession>A0A1Q9F4R8</accession>
<gene>
    <name evidence="1" type="ORF">AK812_SmicGene1203</name>
</gene>
<proteinExistence type="predicted"/>
<dbReference type="Gene3D" id="3.40.50.1980">
    <property type="entry name" value="Nitrogenase molybdenum iron protein domain"/>
    <property type="match status" value="1"/>
</dbReference>
<evidence type="ECO:0000313" key="1">
    <source>
        <dbReference type="EMBL" id="OLQ14694.1"/>
    </source>
</evidence>
<dbReference type="EMBL" id="LSRX01000012">
    <property type="protein sequence ID" value="OLQ14694.1"/>
    <property type="molecule type" value="Genomic_DNA"/>
</dbReference>
<dbReference type="OrthoDB" id="44473at2759"/>
<dbReference type="SUPFAM" id="SSF53807">
    <property type="entry name" value="Helical backbone' metal receptor"/>
    <property type="match status" value="1"/>
</dbReference>
<evidence type="ECO:0008006" key="3">
    <source>
        <dbReference type="Google" id="ProtNLM"/>
    </source>
</evidence>